<organism evidence="2 3">
    <name type="scientific">Colletotrichum limetticola</name>
    <dbReference type="NCBI Taxonomy" id="1209924"/>
    <lineage>
        <taxon>Eukaryota</taxon>
        <taxon>Fungi</taxon>
        <taxon>Dikarya</taxon>
        <taxon>Ascomycota</taxon>
        <taxon>Pezizomycotina</taxon>
        <taxon>Sordariomycetes</taxon>
        <taxon>Hypocreomycetidae</taxon>
        <taxon>Glomerellales</taxon>
        <taxon>Glomerellaceae</taxon>
        <taxon>Colletotrichum</taxon>
        <taxon>Colletotrichum acutatum species complex</taxon>
    </lineage>
</organism>
<feature type="region of interest" description="Disordered" evidence="1">
    <location>
        <begin position="31"/>
        <end position="69"/>
    </location>
</feature>
<feature type="compositionally biased region" description="Polar residues" evidence="1">
    <location>
        <begin position="60"/>
        <end position="69"/>
    </location>
</feature>
<sequence>MSAVLNSSNPGSLISFNHLIRSSNLILSTPPFNKGCNHLHASHTPSPQQDALAGGRSHQKGPNLQTPPC</sequence>
<accession>A0ABQ9PRD3</accession>
<gene>
    <name evidence="2" type="ORF">CLIM01_08541</name>
</gene>
<evidence type="ECO:0000256" key="1">
    <source>
        <dbReference type="SAM" id="MobiDB-lite"/>
    </source>
</evidence>
<dbReference type="Proteomes" id="UP001169217">
    <property type="component" value="Unassembled WGS sequence"/>
</dbReference>
<evidence type="ECO:0000313" key="2">
    <source>
        <dbReference type="EMBL" id="KAK0374095.1"/>
    </source>
</evidence>
<name>A0ABQ9PRD3_9PEZI</name>
<reference evidence="2" key="1">
    <citation type="submission" date="2023-04" db="EMBL/GenBank/DDBJ databases">
        <title>Colletotrichum limetticola genome sequence.</title>
        <authorList>
            <person name="Baroncelli R."/>
        </authorList>
    </citation>
    <scope>NUCLEOTIDE SEQUENCE</scope>
    <source>
        <strain evidence="2">KLA-Anderson</strain>
    </source>
</reference>
<dbReference type="EMBL" id="JARUPT010000270">
    <property type="protein sequence ID" value="KAK0374095.1"/>
    <property type="molecule type" value="Genomic_DNA"/>
</dbReference>
<keyword evidence="3" id="KW-1185">Reference proteome</keyword>
<protein>
    <submittedName>
        <fullName evidence="2">Uncharacterized protein</fullName>
    </submittedName>
</protein>
<evidence type="ECO:0000313" key="3">
    <source>
        <dbReference type="Proteomes" id="UP001169217"/>
    </source>
</evidence>
<proteinExistence type="predicted"/>
<comment type="caution">
    <text evidence="2">The sequence shown here is derived from an EMBL/GenBank/DDBJ whole genome shotgun (WGS) entry which is preliminary data.</text>
</comment>